<evidence type="ECO:0000256" key="5">
    <source>
        <dbReference type="ARBA" id="ARBA00022490"/>
    </source>
</evidence>
<dbReference type="GO" id="GO:0003725">
    <property type="term" value="F:double-stranded RNA binding"/>
    <property type="evidence" value="ECO:0007669"/>
    <property type="project" value="UniProtKB-UniRule"/>
</dbReference>
<feature type="binding site" evidence="14">
    <location>
        <position position="196"/>
    </location>
    <ligand>
        <name>ATP</name>
        <dbReference type="ChEBI" id="CHEBI:30616"/>
    </ligand>
</feature>
<dbReference type="EC" id="2.7.7.87" evidence="3 13"/>
<evidence type="ECO:0000256" key="4">
    <source>
        <dbReference type="ARBA" id="ARBA00015492"/>
    </source>
</evidence>
<evidence type="ECO:0000313" key="16">
    <source>
        <dbReference type="EMBL" id="GAJ46470.1"/>
    </source>
</evidence>
<evidence type="ECO:0000256" key="9">
    <source>
        <dbReference type="ARBA" id="ARBA00022741"/>
    </source>
</evidence>
<dbReference type="EMBL" id="BAUP01000100">
    <property type="protein sequence ID" value="GAJ46470.1"/>
    <property type="molecule type" value="Genomic_DNA"/>
</dbReference>
<feature type="binding site" evidence="14">
    <location>
        <position position="64"/>
    </location>
    <ligand>
        <name>ATP</name>
        <dbReference type="ChEBI" id="CHEBI:30616"/>
    </ligand>
</feature>
<evidence type="ECO:0000256" key="1">
    <source>
        <dbReference type="ARBA" id="ARBA00004496"/>
    </source>
</evidence>
<dbReference type="GO" id="GO:0005737">
    <property type="term" value="C:cytoplasm"/>
    <property type="evidence" value="ECO:0007669"/>
    <property type="project" value="UniProtKB-SubCell"/>
</dbReference>
<dbReference type="GO" id="GO:0061710">
    <property type="term" value="F:L-threonylcarbamoyladenylate synthase"/>
    <property type="evidence" value="ECO:0007669"/>
    <property type="project" value="UniProtKB-EC"/>
</dbReference>
<dbReference type="PANTHER" id="PTHR17490">
    <property type="entry name" value="SUA5"/>
    <property type="match status" value="1"/>
</dbReference>
<evidence type="ECO:0000256" key="3">
    <source>
        <dbReference type="ARBA" id="ARBA00012584"/>
    </source>
</evidence>
<dbReference type="SUPFAM" id="SSF55821">
    <property type="entry name" value="YrdC/RibB"/>
    <property type="match status" value="1"/>
</dbReference>
<evidence type="ECO:0000313" key="17">
    <source>
        <dbReference type="Proteomes" id="UP000024842"/>
    </source>
</evidence>
<keyword evidence="6 13" id="KW-0808">Transferase</keyword>
<dbReference type="InterPro" id="IPR017945">
    <property type="entry name" value="DHBP_synth_RibB-like_a/b_dom"/>
</dbReference>
<dbReference type="GO" id="GO:0008033">
    <property type="term" value="P:tRNA processing"/>
    <property type="evidence" value="ECO:0007669"/>
    <property type="project" value="UniProtKB-KW"/>
</dbReference>
<dbReference type="InterPro" id="IPR010923">
    <property type="entry name" value="T(6)A37_SUA5"/>
</dbReference>
<comment type="similarity">
    <text evidence="2 13">Belongs to the SUA5 family.</text>
</comment>
<feature type="binding site" evidence="14">
    <location>
        <position position="153"/>
    </location>
    <ligand>
        <name>ATP</name>
        <dbReference type="ChEBI" id="CHEBI:30616"/>
    </ligand>
</feature>
<dbReference type="GO" id="GO:0005524">
    <property type="term" value="F:ATP binding"/>
    <property type="evidence" value="ECO:0007669"/>
    <property type="project" value="UniProtKB-UniRule"/>
</dbReference>
<evidence type="ECO:0000256" key="8">
    <source>
        <dbReference type="ARBA" id="ARBA00022695"/>
    </source>
</evidence>
<evidence type="ECO:0000256" key="12">
    <source>
        <dbReference type="ARBA" id="ARBA00048366"/>
    </source>
</evidence>
<dbReference type="AlphaFoldDB" id="A0A023DZL7"/>
<keyword evidence="5 13" id="KW-0963">Cytoplasm</keyword>
<feature type="binding site" evidence="14">
    <location>
        <position position="69"/>
    </location>
    <ligand>
        <name>L-threonine</name>
        <dbReference type="ChEBI" id="CHEBI:57926"/>
    </ligand>
</feature>
<feature type="binding site" evidence="14">
    <location>
        <position position="182"/>
    </location>
    <ligand>
        <name>L-threonine</name>
        <dbReference type="ChEBI" id="CHEBI:57926"/>
    </ligand>
</feature>
<dbReference type="PANTHER" id="PTHR17490:SF16">
    <property type="entry name" value="THREONYLCARBAMOYL-AMP SYNTHASE"/>
    <property type="match status" value="1"/>
</dbReference>
<protein>
    <recommendedName>
        <fullName evidence="4 13">Threonylcarbamoyl-AMP synthase</fullName>
        <shortName evidence="13">TC-AMP synthase</shortName>
        <ecNumber evidence="3 13">2.7.7.87</ecNumber>
    </recommendedName>
    <alternativeName>
        <fullName evidence="11 13">L-threonylcarbamoyladenylate synthase</fullName>
    </alternativeName>
</protein>
<feature type="binding site" evidence="14">
    <location>
        <position position="232"/>
    </location>
    <ligand>
        <name>ATP</name>
        <dbReference type="ChEBI" id="CHEBI:30616"/>
    </ligand>
</feature>
<evidence type="ECO:0000256" key="11">
    <source>
        <dbReference type="ARBA" id="ARBA00029774"/>
    </source>
</evidence>
<keyword evidence="10 13" id="KW-0067">ATP-binding</keyword>
<sequence length="326" mass="35706">MKYFFLWREKQDASRDSASGSGDFIKKNQIVALPTETVYGLAGRAESVEAVEKIYEVKRRPISNPLIVHYATQEMALKDGVLCEQGKKLVKKIWPGPLTVVVDKSPDSRVVSLAHCGLASFAIRVPNHPVMHYILNQVGPLAAPSANPSGGVSPTTAEHVHQAFSGTVPVLDAGPCVIGVESTIIDLRFYPFSILRPGYWTLEKLLKEFPDISFQEAQSSDIITPGTSFQHYSPKKPLFLNVSPPFDLEMGIIGFGPLQGDLPTQPFVQLSVKKNIEEAARNIFSALHYLDRSEKCLSIGIVPIPSYGIGAAINDRLTRAALKDHS</sequence>
<keyword evidence="8 13" id="KW-0548">Nucleotidyltransferase</keyword>
<evidence type="ECO:0000256" key="10">
    <source>
        <dbReference type="ARBA" id="ARBA00022840"/>
    </source>
</evidence>
<feature type="domain" description="YrdC-like" evidence="15">
    <location>
        <begin position="15"/>
        <end position="200"/>
    </location>
</feature>
<dbReference type="Pfam" id="PF03481">
    <property type="entry name" value="Sua5_C"/>
    <property type="match status" value="1"/>
</dbReference>
<gene>
    <name evidence="16" type="ORF">HE1_00804</name>
</gene>
<dbReference type="InterPro" id="IPR005145">
    <property type="entry name" value="Sua5_C"/>
</dbReference>
<dbReference type="GO" id="GO:0006450">
    <property type="term" value="P:regulation of translational fidelity"/>
    <property type="evidence" value="ECO:0007669"/>
    <property type="project" value="TreeGrafter"/>
</dbReference>
<dbReference type="STRING" id="1427503.HE1_00804"/>
<feature type="binding site" evidence="14">
    <location>
        <position position="143"/>
    </location>
    <ligand>
        <name>L-threonine</name>
        <dbReference type="ChEBI" id="CHEBI:57926"/>
    </ligand>
</feature>
<evidence type="ECO:0000256" key="2">
    <source>
        <dbReference type="ARBA" id="ARBA00007663"/>
    </source>
</evidence>
<dbReference type="PIRSF" id="PIRSF004930">
    <property type="entry name" value="Tln_factor_SUA5"/>
    <property type="match status" value="1"/>
</dbReference>
<dbReference type="NCBIfam" id="TIGR00057">
    <property type="entry name" value="L-threonylcarbamoyladenylate synthase"/>
    <property type="match status" value="1"/>
</dbReference>
<keyword evidence="9 13" id="KW-0547">Nucleotide-binding</keyword>
<feature type="binding site" evidence="14">
    <location>
        <position position="37"/>
    </location>
    <ligand>
        <name>L-threonine</name>
        <dbReference type="ChEBI" id="CHEBI:57926"/>
    </ligand>
</feature>
<comment type="function">
    <text evidence="13">Required for the formation of a threonylcarbamoyl group on adenosine at position 37 (t(6)A37) in tRNAs that read codons beginning with adenine.</text>
</comment>
<proteinExistence type="inferred from homology"/>
<dbReference type="GO" id="GO:0000049">
    <property type="term" value="F:tRNA binding"/>
    <property type="evidence" value="ECO:0007669"/>
    <property type="project" value="TreeGrafter"/>
</dbReference>
<evidence type="ECO:0000256" key="13">
    <source>
        <dbReference type="PIRNR" id="PIRNR004930"/>
    </source>
</evidence>
<dbReference type="RefSeq" id="WP_035545001.1">
    <property type="nucleotide sequence ID" value="NZ_BAUP01000100.1"/>
</dbReference>
<dbReference type="PROSITE" id="PS51163">
    <property type="entry name" value="YRDC"/>
    <property type="match status" value="1"/>
</dbReference>
<evidence type="ECO:0000256" key="6">
    <source>
        <dbReference type="ARBA" id="ARBA00022679"/>
    </source>
</evidence>
<dbReference type="Proteomes" id="UP000024842">
    <property type="component" value="Unassembled WGS sequence"/>
</dbReference>
<feature type="binding site" evidence="14">
    <location>
        <position position="145"/>
    </location>
    <ligand>
        <name>ATP</name>
        <dbReference type="ChEBI" id="CHEBI:30616"/>
    </ligand>
</feature>
<keyword evidence="7 13" id="KW-0819">tRNA processing</keyword>
<accession>A0A023DZL7</accession>
<dbReference type="InterPro" id="IPR038385">
    <property type="entry name" value="Sua5/YwlC_C"/>
</dbReference>
<comment type="subcellular location">
    <subcellularLocation>
        <location evidence="1 13">Cytoplasm</location>
    </subcellularLocation>
</comment>
<dbReference type="InterPro" id="IPR050156">
    <property type="entry name" value="TC-AMP_synthase_SUA5"/>
</dbReference>
<dbReference type="Pfam" id="PF01300">
    <property type="entry name" value="Sua5_yciO_yrdC"/>
    <property type="match status" value="1"/>
</dbReference>
<comment type="caution">
    <text evidence="16">The sequence shown here is derived from an EMBL/GenBank/DDBJ whole genome shotgun (WGS) entry which is preliminary data.</text>
</comment>
<feature type="binding site" evidence="14">
    <location>
        <position position="60"/>
    </location>
    <ligand>
        <name>ATP</name>
        <dbReference type="ChEBI" id="CHEBI:30616"/>
    </ligand>
</feature>
<dbReference type="OrthoDB" id="9814580at2"/>
<feature type="binding site" evidence="14">
    <location>
        <position position="124"/>
    </location>
    <ligand>
        <name>L-threonine</name>
        <dbReference type="ChEBI" id="CHEBI:57926"/>
    </ligand>
</feature>
<organism evidence="16 17">
    <name type="scientific">Holospora elegans E1</name>
    <dbReference type="NCBI Taxonomy" id="1427503"/>
    <lineage>
        <taxon>Bacteria</taxon>
        <taxon>Pseudomonadati</taxon>
        <taxon>Pseudomonadota</taxon>
        <taxon>Alphaproteobacteria</taxon>
        <taxon>Holosporales</taxon>
        <taxon>Holosporaceae</taxon>
        <taxon>Holospora</taxon>
    </lineage>
</organism>
<keyword evidence="17" id="KW-1185">Reference proteome</keyword>
<dbReference type="InterPro" id="IPR006070">
    <property type="entry name" value="Sua5-like_dom"/>
</dbReference>
<dbReference type="Gene3D" id="3.40.50.11030">
    <property type="entry name" value="Threonylcarbamoyl-AMP synthase, C-terminal domain"/>
    <property type="match status" value="1"/>
</dbReference>
<reference evidence="16 17" key="1">
    <citation type="journal article" date="2014" name="FEMS Microbiol. Lett.">
        <title>Draft genome sequences of three Holospora species (Holospora obtusa, Holospora undulata, and Holospora elegans), endonuclear symbiotic bacteria of the ciliate Paramecium caudatum.</title>
        <authorList>
            <person name="Dohra H."/>
            <person name="Tanaka K."/>
            <person name="Suzuki T."/>
            <person name="Fujishima M."/>
            <person name="Suzuki H."/>
        </authorList>
    </citation>
    <scope>NUCLEOTIDE SEQUENCE [LARGE SCALE GENOMIC DNA]</scope>
    <source>
        <strain evidence="16 17">E1</strain>
    </source>
</reference>
<name>A0A023DZL7_9PROT</name>
<evidence type="ECO:0000259" key="15">
    <source>
        <dbReference type="PROSITE" id="PS51163"/>
    </source>
</evidence>
<evidence type="ECO:0000256" key="14">
    <source>
        <dbReference type="PIRSR" id="PIRSR004930-1"/>
    </source>
</evidence>
<comment type="catalytic activity">
    <reaction evidence="12 13">
        <text>L-threonine + hydrogencarbonate + ATP = L-threonylcarbamoyladenylate + diphosphate + H2O</text>
        <dbReference type="Rhea" id="RHEA:36407"/>
        <dbReference type="ChEBI" id="CHEBI:15377"/>
        <dbReference type="ChEBI" id="CHEBI:17544"/>
        <dbReference type="ChEBI" id="CHEBI:30616"/>
        <dbReference type="ChEBI" id="CHEBI:33019"/>
        <dbReference type="ChEBI" id="CHEBI:57926"/>
        <dbReference type="ChEBI" id="CHEBI:73682"/>
        <dbReference type="EC" id="2.7.7.87"/>
    </reaction>
</comment>
<dbReference type="Gene3D" id="3.90.870.10">
    <property type="entry name" value="DHBP synthase"/>
    <property type="match status" value="1"/>
</dbReference>
<evidence type="ECO:0000256" key="7">
    <source>
        <dbReference type="ARBA" id="ARBA00022694"/>
    </source>
</evidence>